<feature type="compositionally biased region" description="Polar residues" evidence="3">
    <location>
        <begin position="1"/>
        <end position="10"/>
    </location>
</feature>
<dbReference type="SMART" id="SM00358">
    <property type="entry name" value="DSRM"/>
    <property type="match status" value="2"/>
</dbReference>
<dbReference type="GO" id="GO:0070920">
    <property type="term" value="P:regulation of regulatory ncRNA processing"/>
    <property type="evidence" value="ECO:0007669"/>
    <property type="project" value="TreeGrafter"/>
</dbReference>
<feature type="compositionally biased region" description="Low complexity" evidence="3">
    <location>
        <begin position="24"/>
        <end position="35"/>
    </location>
</feature>
<dbReference type="InterPro" id="IPR014720">
    <property type="entry name" value="dsRBD_dom"/>
</dbReference>
<dbReference type="GO" id="GO:0016442">
    <property type="term" value="C:RISC complex"/>
    <property type="evidence" value="ECO:0007669"/>
    <property type="project" value="TreeGrafter"/>
</dbReference>
<dbReference type="Gene3D" id="3.30.160.20">
    <property type="match status" value="2"/>
</dbReference>
<dbReference type="GO" id="GO:0030422">
    <property type="term" value="P:siRNA processing"/>
    <property type="evidence" value="ECO:0007669"/>
    <property type="project" value="TreeGrafter"/>
</dbReference>
<dbReference type="PROSITE" id="PS50137">
    <property type="entry name" value="DS_RBD"/>
    <property type="match status" value="1"/>
</dbReference>
<sequence>MNRGYTTYSPQQSQRRQSGGGGNFNNQNYGQQAGNKPFLSGGFLDSNKAVQQQQAQAPTTRPNTRAAQRTQDQVQQPFEGNNIPIQPVLQEPPIMPEVKDEQASFVEDAKEDLAMDDGDSVETAEKAARRRAWGIMKKKITNKERRVRQNRRLRKMLTPKNAITALHELQGATTLEFQVDGANSEFRAEVNINNTKYIGQGRSKVQAKNNAAEKALRDFVIAKMAAKARRVKEEKSIEAGEADVKMEEEREETEDVPMLNLVSFALHKLFTEWEANGFPVPDFRSGQDGQAMAVDAAEPARTLPAPREELPSNAASTHPTMLLSIMSPGVQFLDVGSEGKPPNVQHTVSVCLQGKNFVGTGRTKKVARKNAAMEACISCYGVKFNPDIVEASS</sequence>
<evidence type="ECO:0000256" key="2">
    <source>
        <dbReference type="PROSITE-ProRule" id="PRU00266"/>
    </source>
</evidence>
<dbReference type="PANTHER" id="PTHR46205:SF5">
    <property type="entry name" value="BLANKS-RELATED"/>
    <property type="match status" value="1"/>
</dbReference>
<dbReference type="AlphaFoldDB" id="A0A1L8DCQ4"/>
<dbReference type="SUPFAM" id="SSF54768">
    <property type="entry name" value="dsRNA-binding domain-like"/>
    <property type="match status" value="2"/>
</dbReference>
<evidence type="ECO:0000313" key="5">
    <source>
        <dbReference type="EMBL" id="JAV04100.1"/>
    </source>
</evidence>
<evidence type="ECO:0000259" key="4">
    <source>
        <dbReference type="PROSITE" id="PS50137"/>
    </source>
</evidence>
<proteinExistence type="predicted"/>
<protein>
    <submittedName>
        <fullName evidence="5">Putative double-stranded rna binding motif protein</fullName>
    </submittedName>
</protein>
<dbReference type="Pfam" id="PF00035">
    <property type="entry name" value="dsrm"/>
    <property type="match status" value="2"/>
</dbReference>
<organism evidence="5">
    <name type="scientific">Nyssomyia neivai</name>
    <dbReference type="NCBI Taxonomy" id="330878"/>
    <lineage>
        <taxon>Eukaryota</taxon>
        <taxon>Metazoa</taxon>
        <taxon>Ecdysozoa</taxon>
        <taxon>Arthropoda</taxon>
        <taxon>Hexapoda</taxon>
        <taxon>Insecta</taxon>
        <taxon>Pterygota</taxon>
        <taxon>Neoptera</taxon>
        <taxon>Endopterygota</taxon>
        <taxon>Diptera</taxon>
        <taxon>Nematocera</taxon>
        <taxon>Psychodoidea</taxon>
        <taxon>Psychodidae</taxon>
        <taxon>Nyssomyia</taxon>
    </lineage>
</organism>
<dbReference type="GO" id="GO:0005737">
    <property type="term" value="C:cytoplasm"/>
    <property type="evidence" value="ECO:0007669"/>
    <property type="project" value="TreeGrafter"/>
</dbReference>
<feature type="domain" description="DRBM" evidence="4">
    <location>
        <begin position="161"/>
        <end position="221"/>
    </location>
</feature>
<name>A0A1L8DCQ4_9DIPT</name>
<feature type="compositionally biased region" description="Polar residues" evidence="3">
    <location>
        <begin position="58"/>
        <end position="79"/>
    </location>
</feature>
<feature type="region of interest" description="Disordered" evidence="3">
    <location>
        <begin position="1"/>
        <end position="88"/>
    </location>
</feature>
<accession>A0A1L8DCQ4</accession>
<dbReference type="GO" id="GO:0035197">
    <property type="term" value="F:siRNA binding"/>
    <property type="evidence" value="ECO:0007669"/>
    <property type="project" value="TreeGrafter"/>
</dbReference>
<dbReference type="PANTHER" id="PTHR46205">
    <property type="entry name" value="LOQUACIOUS, ISOFORM B"/>
    <property type="match status" value="1"/>
</dbReference>
<dbReference type="GO" id="GO:0070578">
    <property type="term" value="C:RISC-loading complex"/>
    <property type="evidence" value="ECO:0007669"/>
    <property type="project" value="TreeGrafter"/>
</dbReference>
<evidence type="ECO:0000256" key="1">
    <source>
        <dbReference type="ARBA" id="ARBA00022884"/>
    </source>
</evidence>
<dbReference type="GO" id="GO:0003725">
    <property type="term" value="F:double-stranded RNA binding"/>
    <property type="evidence" value="ECO:0007669"/>
    <property type="project" value="TreeGrafter"/>
</dbReference>
<keyword evidence="1 2" id="KW-0694">RNA-binding</keyword>
<evidence type="ECO:0000256" key="3">
    <source>
        <dbReference type="SAM" id="MobiDB-lite"/>
    </source>
</evidence>
<dbReference type="EMBL" id="GFDF01009984">
    <property type="protein sequence ID" value="JAV04100.1"/>
    <property type="molecule type" value="Transcribed_RNA"/>
</dbReference>
<dbReference type="GO" id="GO:0005634">
    <property type="term" value="C:nucleus"/>
    <property type="evidence" value="ECO:0007669"/>
    <property type="project" value="TreeGrafter"/>
</dbReference>
<dbReference type="InterPro" id="IPR051247">
    <property type="entry name" value="RLC_Component"/>
</dbReference>
<reference evidence="5" key="1">
    <citation type="submission" date="2016-12" db="EMBL/GenBank/DDBJ databases">
        <title>An insight into the sialome and mialome of the sand fly, Nyssomyia neivai.</title>
        <authorList>
            <person name="Sebastian V."/>
            <person name="Goulart T.M."/>
            <person name="Oliveira W."/>
            <person name="Calvo E."/>
            <person name="Oliveira L.F."/>
            <person name="Pinto M.C."/>
            <person name="Rosselino A.M."/>
            <person name="Ribeiro J.M."/>
        </authorList>
    </citation>
    <scope>NUCLEOTIDE SEQUENCE</scope>
</reference>